<dbReference type="PANTHER" id="PTHR19136:SF81">
    <property type="entry name" value="MOLYBDENUM COFACTOR GUANYLYLTRANSFERASE"/>
    <property type="match status" value="1"/>
</dbReference>
<sequence length="191" mass="21253">MITGIILAGGQASRMGGQDKGLLLLRDIPLYQHVLSRLKPQVDRVYINANRNQAVYQESGCTVFSDLPNGFSGPLAGILSSLKTIETEWAVFAPCDVPNLPTDLVARLWHGKQQGQAAYVNDGQREHPTLLLIHRSLMPMLETYLERGDRKLMLFLAEIEATPVLFADCPLAFQNLNTPDDLSNWQEANHD</sequence>
<evidence type="ECO:0000256" key="6">
    <source>
        <dbReference type="ARBA" id="ARBA00023134"/>
    </source>
</evidence>
<evidence type="ECO:0000313" key="11">
    <source>
        <dbReference type="Proteomes" id="UP000825886"/>
    </source>
</evidence>
<keyword evidence="10" id="KW-0548">Nucleotidyltransferase</keyword>
<dbReference type="InterPro" id="IPR025877">
    <property type="entry name" value="MobA-like_NTP_Trfase"/>
</dbReference>
<name>A0ABX9ANJ1_9ENTR</name>
<feature type="binding site" evidence="8">
    <location>
        <position position="96"/>
    </location>
    <ligand>
        <name>GTP</name>
        <dbReference type="ChEBI" id="CHEBI:37565"/>
    </ligand>
</feature>
<dbReference type="Gene3D" id="3.90.550.10">
    <property type="entry name" value="Spore Coat Polysaccharide Biosynthesis Protein SpsA, Chain A"/>
    <property type="match status" value="1"/>
</dbReference>
<dbReference type="HAMAP" id="MF_00316">
    <property type="entry name" value="MobA"/>
    <property type="match status" value="1"/>
</dbReference>
<dbReference type="InterPro" id="IPR029044">
    <property type="entry name" value="Nucleotide-diphossugar_trans"/>
</dbReference>
<keyword evidence="11" id="KW-1185">Reference proteome</keyword>
<feature type="binding site" evidence="8">
    <location>
        <begin position="7"/>
        <end position="9"/>
    </location>
    <ligand>
        <name>GTP</name>
        <dbReference type="ChEBI" id="CHEBI:37565"/>
    </ligand>
</feature>
<evidence type="ECO:0000256" key="2">
    <source>
        <dbReference type="ARBA" id="ARBA00022679"/>
    </source>
</evidence>
<comment type="function">
    <text evidence="8">Transfers a GMP moiety from GTP to Mo-molybdopterin (Mo-MPT) cofactor (Moco or molybdenum cofactor) to form Mo-molybdopterin guanine dinucleotide (Mo-MGD) cofactor.</text>
</comment>
<comment type="catalytic activity">
    <reaction evidence="8">
        <text>Mo-molybdopterin + GTP + H(+) = Mo-molybdopterin guanine dinucleotide + diphosphate</text>
        <dbReference type="Rhea" id="RHEA:34243"/>
        <dbReference type="ChEBI" id="CHEBI:15378"/>
        <dbReference type="ChEBI" id="CHEBI:33019"/>
        <dbReference type="ChEBI" id="CHEBI:37565"/>
        <dbReference type="ChEBI" id="CHEBI:71302"/>
        <dbReference type="ChEBI" id="CHEBI:71310"/>
        <dbReference type="EC" id="2.7.7.77"/>
    </reaction>
</comment>
<reference evidence="10 11" key="1">
    <citation type="submission" date="2021-08" db="EMBL/GenBank/DDBJ databases">
        <title>Culture and genomic analysis of Symbiopectobacterium purcellii sp. nov. gen. nov., isolated from the leafhopper Empoasca decipiens.</title>
        <authorList>
            <person name="Nadal-Jimenez P."/>
            <person name="Siozios S."/>
            <person name="Halliday N."/>
            <person name="Camara M."/>
            <person name="Hurst G.D.D."/>
        </authorList>
    </citation>
    <scope>NUCLEOTIDE SEQUENCE [LARGE SCALE GENOMIC DNA]</scope>
    <source>
        <strain evidence="10 11">SyEd1</strain>
    </source>
</reference>
<proteinExistence type="inferred from homology"/>
<dbReference type="InterPro" id="IPR013482">
    <property type="entry name" value="Molybde_CF_guanTrfase"/>
</dbReference>
<evidence type="ECO:0000256" key="5">
    <source>
        <dbReference type="ARBA" id="ARBA00022842"/>
    </source>
</evidence>
<dbReference type="PANTHER" id="PTHR19136">
    <property type="entry name" value="MOLYBDENUM COFACTOR GUANYLYLTRANSFERASE"/>
    <property type="match status" value="1"/>
</dbReference>
<protein>
    <recommendedName>
        <fullName evidence="8">Molybdenum cofactor guanylyltransferase</fullName>
        <shortName evidence="8">MoCo guanylyltransferase</shortName>
        <ecNumber evidence="8">2.7.7.77</ecNumber>
    </recommendedName>
    <alternativeName>
        <fullName evidence="8">GTP:molybdopterin guanylyltransferase</fullName>
    </alternativeName>
    <alternativeName>
        <fullName evidence="8">Mo-MPT guanylyltransferase</fullName>
    </alternativeName>
    <alternativeName>
        <fullName evidence="8">Molybdopterin guanylyltransferase</fullName>
    </alternativeName>
    <alternativeName>
        <fullName evidence="8">Molybdopterin-guanine dinucleotide synthase</fullName>
        <shortName evidence="8">MGD synthase</shortName>
    </alternativeName>
</protein>
<comment type="subcellular location">
    <subcellularLocation>
        <location evidence="8">Cytoplasm</location>
    </subcellularLocation>
</comment>
<comment type="subunit">
    <text evidence="8">Monomer.</text>
</comment>
<dbReference type="GO" id="GO:0061603">
    <property type="term" value="F:molybdenum cofactor guanylyltransferase activity"/>
    <property type="evidence" value="ECO:0007669"/>
    <property type="project" value="UniProtKB-EC"/>
</dbReference>
<gene>
    <name evidence="8 10" type="primary">mobA</name>
    <name evidence="10" type="ORF">K6K13_21090</name>
</gene>
<feature type="binding site" evidence="8">
    <location>
        <position position="66"/>
    </location>
    <ligand>
        <name>GTP</name>
        <dbReference type="ChEBI" id="CHEBI:37565"/>
    </ligand>
</feature>
<keyword evidence="7 8" id="KW-0501">Molybdenum cofactor biosynthesis</keyword>
<dbReference type="EC" id="2.7.7.77" evidence="8"/>
<dbReference type="CDD" id="cd02503">
    <property type="entry name" value="MobA"/>
    <property type="match status" value="1"/>
</dbReference>
<evidence type="ECO:0000256" key="7">
    <source>
        <dbReference type="ARBA" id="ARBA00023150"/>
    </source>
</evidence>
<keyword evidence="6 8" id="KW-0342">GTP-binding</keyword>
<keyword evidence="1 8" id="KW-0963">Cytoplasm</keyword>
<evidence type="ECO:0000259" key="9">
    <source>
        <dbReference type="Pfam" id="PF12804"/>
    </source>
</evidence>
<dbReference type="Proteomes" id="UP000825886">
    <property type="component" value="Chromosome"/>
</dbReference>
<organism evidence="10 11">
    <name type="scientific">Symbiopectobacterium purcellii</name>
    <dbReference type="NCBI Taxonomy" id="2871826"/>
    <lineage>
        <taxon>Bacteria</taxon>
        <taxon>Pseudomonadati</taxon>
        <taxon>Pseudomonadota</taxon>
        <taxon>Gammaproteobacteria</taxon>
        <taxon>Enterobacterales</taxon>
        <taxon>Enterobacteriaceae</taxon>
    </lineage>
</organism>
<comment type="cofactor">
    <cofactor evidence="8">
        <name>Mg(2+)</name>
        <dbReference type="ChEBI" id="CHEBI:18420"/>
    </cofactor>
</comment>
<dbReference type="RefSeq" id="WP_222158707.1">
    <property type="nucleotide sequence ID" value="NZ_CP081864.1"/>
</dbReference>
<dbReference type="SUPFAM" id="SSF53448">
    <property type="entry name" value="Nucleotide-diphospho-sugar transferases"/>
    <property type="match status" value="1"/>
</dbReference>
<comment type="domain">
    <text evidence="8">The N-terminal domain determines nucleotide recognition and specific binding, while the C-terminal domain determines the specific binding to the target protein.</text>
</comment>
<dbReference type="Pfam" id="PF12804">
    <property type="entry name" value="NTP_transf_3"/>
    <property type="match status" value="1"/>
</dbReference>
<comment type="similarity">
    <text evidence="8">Belongs to the MobA family.</text>
</comment>
<keyword evidence="5 8" id="KW-0460">Magnesium</keyword>
<evidence type="ECO:0000256" key="8">
    <source>
        <dbReference type="HAMAP-Rule" id="MF_00316"/>
    </source>
</evidence>
<feature type="binding site" evidence="8">
    <location>
        <position position="20"/>
    </location>
    <ligand>
        <name>GTP</name>
        <dbReference type="ChEBI" id="CHEBI:37565"/>
    </ligand>
</feature>
<keyword evidence="3 8" id="KW-0479">Metal-binding</keyword>
<feature type="binding site" evidence="8">
    <location>
        <position position="48"/>
    </location>
    <ligand>
        <name>GTP</name>
        <dbReference type="ChEBI" id="CHEBI:37565"/>
    </ligand>
</feature>
<evidence type="ECO:0000313" key="10">
    <source>
        <dbReference type="EMBL" id="QZN95616.1"/>
    </source>
</evidence>
<evidence type="ECO:0000256" key="3">
    <source>
        <dbReference type="ARBA" id="ARBA00022723"/>
    </source>
</evidence>
<feature type="binding site" evidence="8">
    <location>
        <position position="96"/>
    </location>
    <ligand>
        <name>Mg(2+)</name>
        <dbReference type="ChEBI" id="CHEBI:18420"/>
    </ligand>
</feature>
<dbReference type="NCBIfam" id="TIGR02665">
    <property type="entry name" value="molyb_mobA"/>
    <property type="match status" value="1"/>
</dbReference>
<evidence type="ECO:0000256" key="1">
    <source>
        <dbReference type="ARBA" id="ARBA00022490"/>
    </source>
</evidence>
<keyword evidence="2 8" id="KW-0808">Transferase</keyword>
<dbReference type="EMBL" id="CP081864">
    <property type="protein sequence ID" value="QZN95616.1"/>
    <property type="molecule type" value="Genomic_DNA"/>
</dbReference>
<keyword evidence="4 8" id="KW-0547">Nucleotide-binding</keyword>
<accession>A0ABX9ANJ1</accession>
<evidence type="ECO:0000256" key="4">
    <source>
        <dbReference type="ARBA" id="ARBA00022741"/>
    </source>
</evidence>
<feature type="domain" description="MobA-like NTP transferase" evidence="9">
    <location>
        <begin position="4"/>
        <end position="153"/>
    </location>
</feature>